<dbReference type="InterPro" id="IPR004119">
    <property type="entry name" value="EcKL"/>
</dbReference>
<reference evidence="2" key="2">
    <citation type="submission" date="2022-10" db="EMBL/GenBank/DDBJ databases">
        <authorList>
            <consortium name="ENA_rothamsted_submissions"/>
            <consortium name="culmorum"/>
            <person name="King R."/>
        </authorList>
    </citation>
    <scope>NUCLEOTIDE SEQUENCE</scope>
</reference>
<dbReference type="InterPro" id="IPR015897">
    <property type="entry name" value="CHK_kinase-like"/>
</dbReference>
<dbReference type="Proteomes" id="UP001153620">
    <property type="component" value="Chromosome 1"/>
</dbReference>
<dbReference type="PANTHER" id="PTHR11012:SF56">
    <property type="entry name" value="CHK KINASE-LIKE DOMAIN-CONTAINING PROTEIN-RELATED"/>
    <property type="match status" value="1"/>
</dbReference>
<dbReference type="OrthoDB" id="191037at2759"/>
<dbReference type="Pfam" id="PF02958">
    <property type="entry name" value="EcKL"/>
    <property type="match status" value="1"/>
</dbReference>
<name>A0A9N9RMK8_9DIPT</name>
<dbReference type="AlphaFoldDB" id="A0A9N9RMK8"/>
<dbReference type="EMBL" id="OU895877">
    <property type="protein sequence ID" value="CAG9801148.1"/>
    <property type="molecule type" value="Genomic_DNA"/>
</dbReference>
<organism evidence="2 3">
    <name type="scientific">Chironomus riparius</name>
    <dbReference type="NCBI Taxonomy" id="315576"/>
    <lineage>
        <taxon>Eukaryota</taxon>
        <taxon>Metazoa</taxon>
        <taxon>Ecdysozoa</taxon>
        <taxon>Arthropoda</taxon>
        <taxon>Hexapoda</taxon>
        <taxon>Insecta</taxon>
        <taxon>Pterygota</taxon>
        <taxon>Neoptera</taxon>
        <taxon>Endopterygota</taxon>
        <taxon>Diptera</taxon>
        <taxon>Nematocera</taxon>
        <taxon>Chironomoidea</taxon>
        <taxon>Chironomidae</taxon>
        <taxon>Chironominae</taxon>
        <taxon>Chironomus</taxon>
    </lineage>
</organism>
<evidence type="ECO:0000313" key="3">
    <source>
        <dbReference type="Proteomes" id="UP001153620"/>
    </source>
</evidence>
<evidence type="ECO:0000259" key="1">
    <source>
        <dbReference type="SMART" id="SM00587"/>
    </source>
</evidence>
<dbReference type="InterPro" id="IPR011009">
    <property type="entry name" value="Kinase-like_dom_sf"/>
</dbReference>
<accession>A0A9N9RMK8</accession>
<proteinExistence type="predicted"/>
<evidence type="ECO:0000313" key="2">
    <source>
        <dbReference type="EMBL" id="CAG9801148.1"/>
    </source>
</evidence>
<reference evidence="2" key="1">
    <citation type="submission" date="2022-01" db="EMBL/GenBank/DDBJ databases">
        <authorList>
            <person name="King R."/>
        </authorList>
    </citation>
    <scope>NUCLEOTIDE SEQUENCE</scope>
</reference>
<dbReference type="SUPFAM" id="SSF56112">
    <property type="entry name" value="Protein kinase-like (PK-like)"/>
    <property type="match status" value="1"/>
</dbReference>
<gene>
    <name evidence="2" type="ORF">CHIRRI_LOCUS4083</name>
</gene>
<dbReference type="SMART" id="SM00587">
    <property type="entry name" value="CHK"/>
    <property type="match status" value="1"/>
</dbReference>
<keyword evidence="3" id="KW-1185">Reference proteome</keyword>
<feature type="domain" description="CHK kinase-like" evidence="1">
    <location>
        <begin position="139"/>
        <end position="348"/>
    </location>
</feature>
<sequence length="440" mass="51807">MSSQENQLTEFLNSDSLNDDFFSDIVANKLNIPRNDFKVKLVFITPATGKNDNYASLVLRSKIRIQYLQIDKTELIDVIIKASQTNYDEISEFTVFEREKFMYENPIKTFEALWLEKAGEEIYFGPKTYKFTKSPYEIIVMDDLMAEKYEMLDRKEGLSLEQSKIFLKKLAKFHAAGAVCFQKVRINYPIRINSNFFIQKDGTLDDCLDRNCLSAPKPDINNPFTAVFIRIFEEYMKVLRTYGDCDFYADKISKWDKFFVATCYYYESKPMKCGLQVLNHGDVWTNNIMFRFDPLEVLLIDYQLCFWGSPTYDIWLFLILSVQDEIKAEKFDELIEFYYHELCESLKKLDYDHHIPSLDEFNEDIMDKAHIGTSFVPMLFFAKYSSTVDWDMEILIRETDETVLSKIYGAIFNDPVFIKATKSWLPFLEQRGFLDSLILK</sequence>
<protein>
    <recommendedName>
        <fullName evidence="1">CHK kinase-like domain-containing protein</fullName>
    </recommendedName>
</protein>
<dbReference type="Gene3D" id="3.90.1200.10">
    <property type="match status" value="1"/>
</dbReference>
<dbReference type="PANTHER" id="PTHR11012">
    <property type="entry name" value="PROTEIN KINASE-LIKE DOMAIN-CONTAINING"/>
    <property type="match status" value="1"/>
</dbReference>